<feature type="transmembrane region" description="Helical" evidence="1">
    <location>
        <begin position="113"/>
        <end position="131"/>
    </location>
</feature>
<keyword evidence="3" id="KW-0482">Metalloprotease</keyword>
<comment type="caution">
    <text evidence="3">The sequence shown here is derived from an EMBL/GenBank/DDBJ whole genome shotgun (WGS) entry which is preliminary data.</text>
</comment>
<gene>
    <name evidence="3" type="ORF">E1292_47685</name>
</gene>
<feature type="transmembrane region" description="Helical" evidence="1">
    <location>
        <begin position="49"/>
        <end position="69"/>
    </location>
</feature>
<dbReference type="GO" id="GO:0004175">
    <property type="term" value="F:endopeptidase activity"/>
    <property type="evidence" value="ECO:0007669"/>
    <property type="project" value="UniProtKB-ARBA"/>
</dbReference>
<keyword evidence="3" id="KW-0378">Hydrolase</keyword>
<dbReference type="Pfam" id="PF02517">
    <property type="entry name" value="Rce1-like"/>
    <property type="match status" value="1"/>
</dbReference>
<keyword evidence="3" id="KW-0645">Protease</keyword>
<protein>
    <submittedName>
        <fullName evidence="3">CPBP family intramembrane metalloprotease</fullName>
    </submittedName>
</protein>
<keyword evidence="1" id="KW-0812">Transmembrane</keyword>
<feature type="transmembrane region" description="Helical" evidence="1">
    <location>
        <begin position="236"/>
        <end position="258"/>
    </location>
</feature>
<accession>A0A4R4U5I3</accession>
<feature type="domain" description="CAAX prenyl protease 2/Lysostaphin resistance protein A-like" evidence="2">
    <location>
        <begin position="180"/>
        <end position="278"/>
    </location>
</feature>
<keyword evidence="4" id="KW-1185">Reference proteome</keyword>
<dbReference type="GO" id="GO:0006508">
    <property type="term" value="P:proteolysis"/>
    <property type="evidence" value="ECO:0007669"/>
    <property type="project" value="UniProtKB-KW"/>
</dbReference>
<feature type="transmembrane region" description="Helical" evidence="1">
    <location>
        <begin position="90"/>
        <end position="107"/>
    </location>
</feature>
<dbReference type="InterPro" id="IPR003675">
    <property type="entry name" value="Rce1/LyrA-like_dom"/>
</dbReference>
<reference evidence="3 4" key="1">
    <citation type="submission" date="2019-03" db="EMBL/GenBank/DDBJ databases">
        <title>Draft genome sequences of novel Actinobacteria.</title>
        <authorList>
            <person name="Sahin N."/>
            <person name="Ay H."/>
            <person name="Saygin H."/>
        </authorList>
    </citation>
    <scope>NUCLEOTIDE SEQUENCE [LARGE SCALE GENOMIC DNA]</scope>
    <source>
        <strain evidence="3 4">KC310</strain>
    </source>
</reference>
<keyword evidence="1" id="KW-1133">Transmembrane helix</keyword>
<dbReference type="EMBL" id="SMKO01000287">
    <property type="protein sequence ID" value="TDC86627.1"/>
    <property type="molecule type" value="Genomic_DNA"/>
</dbReference>
<feature type="transmembrane region" description="Helical" evidence="1">
    <location>
        <begin position="9"/>
        <end position="29"/>
    </location>
</feature>
<evidence type="ECO:0000256" key="1">
    <source>
        <dbReference type="SAM" id="Phobius"/>
    </source>
</evidence>
<feature type="transmembrane region" description="Helical" evidence="1">
    <location>
        <begin position="138"/>
        <end position="158"/>
    </location>
</feature>
<dbReference type="PANTHER" id="PTHR43592:SF15">
    <property type="entry name" value="CAAX AMINO TERMINAL PROTEASE FAMILY PROTEIN"/>
    <property type="match status" value="1"/>
</dbReference>
<evidence type="ECO:0000259" key="2">
    <source>
        <dbReference type="Pfam" id="PF02517"/>
    </source>
</evidence>
<name>A0A4R4U5I3_9ACTN</name>
<dbReference type="Proteomes" id="UP000295258">
    <property type="component" value="Unassembled WGS sequence"/>
</dbReference>
<dbReference type="AlphaFoldDB" id="A0A4R4U5I3"/>
<feature type="transmembrane region" description="Helical" evidence="1">
    <location>
        <begin position="265"/>
        <end position="286"/>
    </location>
</feature>
<dbReference type="GO" id="GO:0080120">
    <property type="term" value="P:CAAX-box protein maturation"/>
    <property type="evidence" value="ECO:0007669"/>
    <property type="project" value="UniProtKB-ARBA"/>
</dbReference>
<feature type="transmembrane region" description="Helical" evidence="1">
    <location>
        <begin position="210"/>
        <end position="230"/>
    </location>
</feature>
<evidence type="ECO:0000313" key="3">
    <source>
        <dbReference type="EMBL" id="TDC86627.1"/>
    </source>
</evidence>
<organism evidence="3 4">
    <name type="scientific">Nonomuraea deserti</name>
    <dbReference type="NCBI Taxonomy" id="1848322"/>
    <lineage>
        <taxon>Bacteria</taxon>
        <taxon>Bacillati</taxon>
        <taxon>Actinomycetota</taxon>
        <taxon>Actinomycetes</taxon>
        <taxon>Streptosporangiales</taxon>
        <taxon>Streptosporangiaceae</taxon>
        <taxon>Nonomuraea</taxon>
    </lineage>
</organism>
<proteinExistence type="predicted"/>
<dbReference type="GO" id="GO:0008237">
    <property type="term" value="F:metallopeptidase activity"/>
    <property type="evidence" value="ECO:0007669"/>
    <property type="project" value="UniProtKB-KW"/>
</dbReference>
<sequence>MVSTENRSVLLRHLFTGAGAAVFVFAYGWLLITVTTEIAPSRDPGAPKISLWAAALPPLAAITLARLVSPRKPIPRPLTGLPRSRLLKETWTLAGAALLLALMMPIAQGLLYQLAKILFLLVVPLAAFRLIRGKDAKASAIPAPVTWLAPLPAVAAWFLLSQVGPLAVPLTQELPDPIMLIAGSLITLLTASILEEVFYRAWLQTRLEVLYGRWPAIIAQALLFALMHSSRLHPDALLTSLATIVAFQGVFGLMLGYLWARYRNIWVIFFIHTMTNLILVPMLMALL</sequence>
<keyword evidence="1" id="KW-0472">Membrane</keyword>
<feature type="transmembrane region" description="Helical" evidence="1">
    <location>
        <begin position="178"/>
        <end position="198"/>
    </location>
</feature>
<dbReference type="PANTHER" id="PTHR43592">
    <property type="entry name" value="CAAX AMINO TERMINAL PROTEASE"/>
    <property type="match status" value="1"/>
</dbReference>
<dbReference type="RefSeq" id="WP_132606418.1">
    <property type="nucleotide sequence ID" value="NZ_SMKO01000287.1"/>
</dbReference>
<evidence type="ECO:0000313" key="4">
    <source>
        <dbReference type="Proteomes" id="UP000295258"/>
    </source>
</evidence>